<accession>A0A1G9ZJH4</accession>
<dbReference type="AlphaFoldDB" id="A0A1G9ZJH4"/>
<dbReference type="Proteomes" id="UP000198541">
    <property type="component" value="Unassembled WGS sequence"/>
</dbReference>
<reference evidence="3" key="1">
    <citation type="submission" date="2016-10" db="EMBL/GenBank/DDBJ databases">
        <authorList>
            <person name="Varghese N."/>
            <person name="Submissions S."/>
        </authorList>
    </citation>
    <scope>NUCLEOTIDE SEQUENCE [LARGE SCALE GENOMIC DNA]</scope>
    <source>
        <strain evidence="3">DSM 27982</strain>
    </source>
</reference>
<feature type="transmembrane region" description="Helical" evidence="1">
    <location>
        <begin position="34"/>
        <end position="51"/>
    </location>
</feature>
<keyword evidence="1" id="KW-0472">Membrane</keyword>
<keyword evidence="1" id="KW-1133">Transmembrane helix</keyword>
<evidence type="ECO:0000313" key="2">
    <source>
        <dbReference type="EMBL" id="SDN21191.1"/>
    </source>
</evidence>
<feature type="transmembrane region" description="Helical" evidence="1">
    <location>
        <begin position="57"/>
        <end position="75"/>
    </location>
</feature>
<dbReference type="STRING" id="332524.SAMN04487766_1175"/>
<dbReference type="RefSeq" id="WP_218121276.1">
    <property type="nucleotide sequence ID" value="NZ_FNIM01000001.1"/>
</dbReference>
<sequence length="148" mass="16092">MSASSPRAMSPDEARTHLRDVDAVEQTAARWHPATWAVAIFAVAFGTSVGALLTEHYWVLLGSLAALALIHVLLRNQLLRPGVRTRDDLIGTDQQWWKRNSLLLWALFLAPTLRGFTVPTALIGVLAVLAAAHASYCAAVVWPEGSRA</sequence>
<name>A0A1G9ZJH4_9ACTO</name>
<organism evidence="2 3">
    <name type="scientific">Actinomyces ruminicola</name>
    <dbReference type="NCBI Taxonomy" id="332524"/>
    <lineage>
        <taxon>Bacteria</taxon>
        <taxon>Bacillati</taxon>
        <taxon>Actinomycetota</taxon>
        <taxon>Actinomycetes</taxon>
        <taxon>Actinomycetales</taxon>
        <taxon>Actinomycetaceae</taxon>
        <taxon>Actinomyces</taxon>
    </lineage>
</organism>
<feature type="transmembrane region" description="Helical" evidence="1">
    <location>
        <begin position="122"/>
        <end position="142"/>
    </location>
</feature>
<keyword evidence="1" id="KW-0812">Transmembrane</keyword>
<protein>
    <submittedName>
        <fullName evidence="2">Uncharacterized protein</fullName>
    </submittedName>
</protein>
<gene>
    <name evidence="2" type="ORF">SAMN05216355_101235</name>
</gene>
<feature type="transmembrane region" description="Helical" evidence="1">
    <location>
        <begin position="96"/>
        <end position="116"/>
    </location>
</feature>
<proteinExistence type="predicted"/>
<evidence type="ECO:0000256" key="1">
    <source>
        <dbReference type="SAM" id="Phobius"/>
    </source>
</evidence>
<evidence type="ECO:0000313" key="3">
    <source>
        <dbReference type="Proteomes" id="UP000198541"/>
    </source>
</evidence>
<dbReference type="EMBL" id="FNIM01000001">
    <property type="protein sequence ID" value="SDN21191.1"/>
    <property type="molecule type" value="Genomic_DNA"/>
</dbReference>
<keyword evidence="3" id="KW-1185">Reference proteome</keyword>